<dbReference type="GO" id="GO:0003964">
    <property type="term" value="F:RNA-directed DNA polymerase activity"/>
    <property type="evidence" value="ECO:0007669"/>
    <property type="project" value="UniProtKB-KW"/>
</dbReference>
<keyword evidence="5" id="KW-0255">Endonuclease</keyword>
<dbReference type="InterPro" id="IPR036397">
    <property type="entry name" value="RNaseH_sf"/>
</dbReference>
<name>A0AAV0WZ61_9HEMI</name>
<dbReference type="GO" id="GO:0003676">
    <property type="term" value="F:nucleic acid binding"/>
    <property type="evidence" value="ECO:0007669"/>
    <property type="project" value="InterPro"/>
</dbReference>
<dbReference type="SUPFAM" id="SSF56672">
    <property type="entry name" value="DNA/RNA polymerases"/>
    <property type="match status" value="1"/>
</dbReference>
<dbReference type="InterPro" id="IPR041588">
    <property type="entry name" value="Integrase_H2C2"/>
</dbReference>
<keyword evidence="2" id="KW-0808">Transferase</keyword>
<dbReference type="PROSITE" id="PS50878">
    <property type="entry name" value="RT_POL"/>
    <property type="match status" value="1"/>
</dbReference>
<evidence type="ECO:0000256" key="7">
    <source>
        <dbReference type="ARBA" id="ARBA00022918"/>
    </source>
</evidence>
<accession>A0AAV0WZ61</accession>
<evidence type="ECO:0000259" key="9">
    <source>
        <dbReference type="PROSITE" id="PS50994"/>
    </source>
</evidence>
<keyword evidence="7" id="KW-0695">RNA-directed DNA polymerase</keyword>
<dbReference type="PROSITE" id="PS50994">
    <property type="entry name" value="INTEGRASE"/>
    <property type="match status" value="1"/>
</dbReference>
<dbReference type="Gene3D" id="3.30.420.10">
    <property type="entry name" value="Ribonuclease H-like superfamily/Ribonuclease H"/>
    <property type="match status" value="1"/>
</dbReference>
<dbReference type="Gene3D" id="1.10.340.70">
    <property type="match status" value="1"/>
</dbReference>
<feature type="domain" description="Integrase catalytic" evidence="9">
    <location>
        <begin position="1027"/>
        <end position="1191"/>
    </location>
</feature>
<organism evidence="10 11">
    <name type="scientific">Macrosiphum euphorbiae</name>
    <name type="common">potato aphid</name>
    <dbReference type="NCBI Taxonomy" id="13131"/>
    <lineage>
        <taxon>Eukaryota</taxon>
        <taxon>Metazoa</taxon>
        <taxon>Ecdysozoa</taxon>
        <taxon>Arthropoda</taxon>
        <taxon>Hexapoda</taxon>
        <taxon>Insecta</taxon>
        <taxon>Pterygota</taxon>
        <taxon>Neoptera</taxon>
        <taxon>Paraneoptera</taxon>
        <taxon>Hemiptera</taxon>
        <taxon>Sternorrhyncha</taxon>
        <taxon>Aphidomorpha</taxon>
        <taxon>Aphidoidea</taxon>
        <taxon>Aphididae</taxon>
        <taxon>Macrosiphini</taxon>
        <taxon>Macrosiphum</taxon>
    </lineage>
</organism>
<proteinExistence type="predicted"/>
<dbReference type="Pfam" id="PF17917">
    <property type="entry name" value="RT_RNaseH"/>
    <property type="match status" value="1"/>
</dbReference>
<dbReference type="GO" id="GO:0015074">
    <property type="term" value="P:DNA integration"/>
    <property type="evidence" value="ECO:0007669"/>
    <property type="project" value="InterPro"/>
</dbReference>
<dbReference type="GO" id="GO:0016787">
    <property type="term" value="F:hydrolase activity"/>
    <property type="evidence" value="ECO:0007669"/>
    <property type="project" value="UniProtKB-KW"/>
</dbReference>
<dbReference type="Gene3D" id="3.10.10.10">
    <property type="entry name" value="HIV Type 1 Reverse Transcriptase, subunit A, domain 1"/>
    <property type="match status" value="1"/>
</dbReference>
<evidence type="ECO:0000256" key="5">
    <source>
        <dbReference type="ARBA" id="ARBA00022759"/>
    </source>
</evidence>
<dbReference type="SUPFAM" id="SSF53098">
    <property type="entry name" value="Ribonuclease H-like"/>
    <property type="match status" value="1"/>
</dbReference>
<dbReference type="FunFam" id="3.30.70.270:FF:000026">
    <property type="entry name" value="Transposon Ty3-G Gag-Pol polyprotein"/>
    <property type="match status" value="1"/>
</dbReference>
<dbReference type="Gene3D" id="3.10.20.370">
    <property type="match status" value="1"/>
</dbReference>
<dbReference type="InterPro" id="IPR041373">
    <property type="entry name" value="RT_RNaseH"/>
</dbReference>
<protein>
    <recommendedName>
        <fullName evidence="1">RNA-directed DNA polymerase</fullName>
        <ecNumber evidence="1">2.7.7.49</ecNumber>
    </recommendedName>
</protein>
<keyword evidence="11" id="KW-1185">Reference proteome</keyword>
<feature type="domain" description="Reverse transcriptase" evidence="8">
    <location>
        <begin position="485"/>
        <end position="662"/>
    </location>
</feature>
<keyword evidence="3" id="KW-0548">Nucleotidyltransferase</keyword>
<evidence type="ECO:0000313" key="11">
    <source>
        <dbReference type="Proteomes" id="UP001160148"/>
    </source>
</evidence>
<dbReference type="EMBL" id="CARXXK010000003">
    <property type="protein sequence ID" value="CAI6361222.1"/>
    <property type="molecule type" value="Genomic_DNA"/>
</dbReference>
<dbReference type="Pfam" id="PF00665">
    <property type="entry name" value="rve"/>
    <property type="match status" value="1"/>
</dbReference>
<dbReference type="CDD" id="cd05481">
    <property type="entry name" value="retropepsin_like_LTR_1"/>
    <property type="match status" value="1"/>
</dbReference>
<reference evidence="10 11" key="1">
    <citation type="submission" date="2023-01" db="EMBL/GenBank/DDBJ databases">
        <authorList>
            <person name="Whitehead M."/>
        </authorList>
    </citation>
    <scope>NUCLEOTIDE SEQUENCE [LARGE SCALE GENOMIC DNA]</scope>
</reference>
<dbReference type="InterPro" id="IPR043128">
    <property type="entry name" value="Rev_trsase/Diguanyl_cyclase"/>
</dbReference>
<dbReference type="GO" id="GO:0004519">
    <property type="term" value="F:endonuclease activity"/>
    <property type="evidence" value="ECO:0007669"/>
    <property type="project" value="UniProtKB-KW"/>
</dbReference>
<dbReference type="GO" id="GO:0042575">
    <property type="term" value="C:DNA polymerase complex"/>
    <property type="evidence" value="ECO:0007669"/>
    <property type="project" value="UniProtKB-ARBA"/>
</dbReference>
<dbReference type="Pfam" id="PF17921">
    <property type="entry name" value="Integrase_H2C2"/>
    <property type="match status" value="1"/>
</dbReference>
<dbReference type="Gene3D" id="2.40.70.10">
    <property type="entry name" value="Acid Proteases"/>
    <property type="match status" value="1"/>
</dbReference>
<evidence type="ECO:0000256" key="4">
    <source>
        <dbReference type="ARBA" id="ARBA00022722"/>
    </source>
</evidence>
<evidence type="ECO:0000256" key="1">
    <source>
        <dbReference type="ARBA" id="ARBA00012493"/>
    </source>
</evidence>
<dbReference type="InterPro" id="IPR043502">
    <property type="entry name" value="DNA/RNA_pol_sf"/>
</dbReference>
<evidence type="ECO:0000256" key="6">
    <source>
        <dbReference type="ARBA" id="ARBA00022801"/>
    </source>
</evidence>
<dbReference type="InterPro" id="IPR012337">
    <property type="entry name" value="RNaseH-like_sf"/>
</dbReference>
<evidence type="ECO:0000313" key="10">
    <source>
        <dbReference type="EMBL" id="CAI6361222.1"/>
    </source>
</evidence>
<dbReference type="InterPro" id="IPR021109">
    <property type="entry name" value="Peptidase_aspartic_dom_sf"/>
</dbReference>
<keyword evidence="6" id="KW-0378">Hydrolase</keyword>
<dbReference type="InterPro" id="IPR001584">
    <property type="entry name" value="Integrase_cat-core"/>
</dbReference>
<dbReference type="InterPro" id="IPR000477">
    <property type="entry name" value="RT_dom"/>
</dbReference>
<dbReference type="EC" id="2.7.7.49" evidence="1"/>
<keyword evidence="4" id="KW-0540">Nuclease</keyword>
<dbReference type="Pfam" id="PF00078">
    <property type="entry name" value="RVT_1"/>
    <property type="match status" value="1"/>
</dbReference>
<dbReference type="CDD" id="cd01647">
    <property type="entry name" value="RT_LTR"/>
    <property type="match status" value="1"/>
</dbReference>
<dbReference type="InterPro" id="IPR050951">
    <property type="entry name" value="Retrovirus_Pol_polyprotein"/>
</dbReference>
<sequence length="1313" mass="151864">MMDNLKPPKELNIHEAHVEWPKWKKNFNIYKVAAGISKKKKDEQLAIFLHIIGEDAREVFDTFETEGEVTELDKAIELFDLFYKQKINECVEAYKFNIREQKVGETFGEYLSALRKLSENCNFGTMKDRLIRDRVVAGIVDKKLQEKFLSETDLTLERVIDLTKKYQAAQDQKQLMNSTVVEEKLIMKLSKQQNKQFKQGQSNVKKVTVKQIENCSRCGKTHDVNKCPAYQQECMKCHKPNHFAIKCKSTVGTNNSNKNDWKKSKKTSTIKEISVKNNIVSAADSSGDLCLGAVFCNVSKCEKRKSSNAAVQWYEELQVQGKMIQFKLDTGAEANVIPLSVLNAVGLTPITVNRCKEKLVNYSGTDINALGKINLLCKIKSNDEQYLEFFVVNNENCVPILGLNSCVELKLINRVDICQLNPDKFNLECEIYKKFKDIFHGVGNFKQNYNLELKSDAKPVTHAPRKFAISLLDQLKNELNKLEKMGIIKKVNVPTEWVNSMVVIKKPNNELRICLDPQDLNKNLKREHFPMATVEEIMGKMSEACIFSRLDAKKGFYQISLSEESSKLTTFNTPFGRYCFRKLPFGLNVAPEIFYKHFSQLLEGLEGVQVYMDDILVFGKNEEEHKSRLMNVLHRLEKNNVKLNKDKCEWAVSKLIFIGHEFSNTGVRPDPDKVKAIKEMAQPKCKKDIERFLGMYNYISKFIPHASDKTKPLRDFLKQNSSFQWSINEENMWNRVKEDLCKVPVLQYYNPNKEIILSVDASQYGVGAVLLQDNLPVAYASKALTEVQSRWAQIEKETYAIVWGCERFHQFIYGRKIIIESDHKPLEYIFKKPLIDTPLRLQRMRIRLQMYEFSIKFKKGSLMYIADTLSRAFIEDVDEKNDVLKVAEIEMQSTLEHFPMSTAKLDEYVKETEKDKDLGVIKKWVVSGWPCYSKIPDNLKAYWNVRNSLIISNGLLLKDNKIVVPLSLQKEVLNKIHYNHLGIQKCRLRAKGAVYWPNINKDIELKVKSCELCAKYQDSKSKEYMRPSETPDDSWQIVGIDIFHINNMNFLLVIDYFSKYVEIALLKKIDSNHVISELVPIFARFGIPRVLKSDGGRQLTSEQFKQFAKDFDMELVNSSPVYAQSNGMVERAIQTVKKMLNKALEDGLDWNKCLMEYRNTPISELIPAPAEILFKRKVKSLIPSMSNSKVKDTSQIKEELIKRSEKQKIVYDRTARKGEHFEVGDTVWIQIRNENKFWSKGLIIEKGTNDRNFKVKVINGGTLLRNRRFLKHRIIVNDVGKNIESENDSKKTNVSIKKSERIKKTPRYLKDYK</sequence>
<dbReference type="PANTHER" id="PTHR37984:SF5">
    <property type="entry name" value="PROTEIN NYNRIN-LIKE"/>
    <property type="match status" value="1"/>
</dbReference>
<dbReference type="FunFam" id="3.10.20.370:FF:000001">
    <property type="entry name" value="Retrovirus-related Pol polyprotein from transposon 17.6-like protein"/>
    <property type="match status" value="1"/>
</dbReference>
<evidence type="ECO:0000256" key="2">
    <source>
        <dbReference type="ARBA" id="ARBA00022679"/>
    </source>
</evidence>
<dbReference type="FunFam" id="3.30.420.10:FF:000063">
    <property type="entry name" value="Retrovirus-related Pol polyprotein from transposon 297-like Protein"/>
    <property type="match status" value="1"/>
</dbReference>
<dbReference type="SUPFAM" id="SSF50630">
    <property type="entry name" value="Acid proteases"/>
    <property type="match status" value="1"/>
</dbReference>
<evidence type="ECO:0000256" key="3">
    <source>
        <dbReference type="ARBA" id="ARBA00022695"/>
    </source>
</evidence>
<dbReference type="CDD" id="cd09274">
    <property type="entry name" value="RNase_HI_RT_Ty3"/>
    <property type="match status" value="1"/>
</dbReference>
<dbReference type="Proteomes" id="UP001160148">
    <property type="component" value="Unassembled WGS sequence"/>
</dbReference>
<dbReference type="PANTHER" id="PTHR37984">
    <property type="entry name" value="PROTEIN CBG26694"/>
    <property type="match status" value="1"/>
</dbReference>
<dbReference type="Gene3D" id="3.30.70.270">
    <property type="match status" value="2"/>
</dbReference>
<comment type="caution">
    <text evidence="10">The sequence shown here is derived from an EMBL/GenBank/DDBJ whole genome shotgun (WGS) entry which is preliminary data.</text>
</comment>
<gene>
    <name evidence="10" type="ORF">MEUPH1_LOCUS16430</name>
</gene>
<dbReference type="FunFam" id="1.10.340.70:FF:000003">
    <property type="entry name" value="Protein CBG25708"/>
    <property type="match status" value="1"/>
</dbReference>
<evidence type="ECO:0000259" key="8">
    <source>
        <dbReference type="PROSITE" id="PS50878"/>
    </source>
</evidence>